<evidence type="ECO:0000313" key="4">
    <source>
        <dbReference type="Proteomes" id="UP000285324"/>
    </source>
</evidence>
<dbReference type="InterPro" id="IPR005064">
    <property type="entry name" value="BUG"/>
</dbReference>
<reference evidence="3 4" key="1">
    <citation type="submission" date="2018-08" db="EMBL/GenBank/DDBJ databases">
        <title>Achromobacter xylosoxidans Genome sequencing and assembly.</title>
        <authorList>
            <person name="Wang R."/>
            <person name="Rensing C."/>
            <person name="Li Y."/>
        </authorList>
    </citation>
    <scope>NUCLEOTIDE SEQUENCE [LARGE SCALE GENOMIC DNA]</scope>
    <source>
        <strain evidence="3 4">GD003A</strain>
    </source>
</reference>
<proteinExistence type="inferred from homology"/>
<dbReference type="Gene3D" id="3.40.190.10">
    <property type="entry name" value="Periplasmic binding protein-like II"/>
    <property type="match status" value="1"/>
</dbReference>
<dbReference type="Gene3D" id="3.40.190.150">
    <property type="entry name" value="Bordetella uptake gene, domain 1"/>
    <property type="match status" value="1"/>
</dbReference>
<dbReference type="Proteomes" id="UP000285324">
    <property type="component" value="Unassembled WGS sequence"/>
</dbReference>
<dbReference type="PANTHER" id="PTHR42928:SF5">
    <property type="entry name" value="BLR1237 PROTEIN"/>
    <property type="match status" value="1"/>
</dbReference>
<gene>
    <name evidence="3" type="ORF">DY367_08960</name>
</gene>
<dbReference type="AlphaFoldDB" id="A0A424WFP7"/>
<comment type="caution">
    <text evidence="3">The sequence shown here is derived from an EMBL/GenBank/DDBJ whole genome shotgun (WGS) entry which is preliminary data.</text>
</comment>
<evidence type="ECO:0000256" key="1">
    <source>
        <dbReference type="ARBA" id="ARBA00006987"/>
    </source>
</evidence>
<dbReference type="EMBL" id="QVXO01000010">
    <property type="protein sequence ID" value="RPJ92084.1"/>
    <property type="molecule type" value="Genomic_DNA"/>
</dbReference>
<comment type="similarity">
    <text evidence="1">Belongs to the UPF0065 (bug) family.</text>
</comment>
<organism evidence="3 4">
    <name type="scientific">Alcaligenes xylosoxydans xylosoxydans</name>
    <name type="common">Achromobacter xylosoxidans</name>
    <dbReference type="NCBI Taxonomy" id="85698"/>
    <lineage>
        <taxon>Bacteria</taxon>
        <taxon>Pseudomonadati</taxon>
        <taxon>Pseudomonadota</taxon>
        <taxon>Betaproteobacteria</taxon>
        <taxon>Burkholderiales</taxon>
        <taxon>Alcaligenaceae</taxon>
        <taxon>Achromobacter</taxon>
    </lineage>
</organism>
<accession>A0A424WFP7</accession>
<sequence>MFNKLFGTAAAALAVAMALAPLNASADAAFPDRPIRFIVPFTAGGITDNVARTVGARAAELLGQPIIIENRAGAGGNIGAEYAANSKPDGYTIFLGTQGTQVTNPLIYKTASKPEKALVAVQGLTAIPNILVVNESRPYNTLDKLVAYARANPSKLNTSSAGAGTGTHLAAELFQSVAGVKFSHIPFKGSAPSITALIGGQVDISFDYPVSTEPFIKDGKIRALAVTGEARLPSFPDVPTLAELGYPGASSVSWMGIFVPADTPAPVNAKLEKAFAQAIADPQISSRLIAFGGVPLKKSGADFAAFVKEESVKWGNVVKEANVQLD</sequence>
<feature type="signal peptide" evidence="2">
    <location>
        <begin position="1"/>
        <end position="26"/>
    </location>
</feature>
<dbReference type="InterPro" id="IPR042100">
    <property type="entry name" value="Bug_dom1"/>
</dbReference>
<dbReference type="OrthoDB" id="7250553at2"/>
<evidence type="ECO:0000313" key="3">
    <source>
        <dbReference type="EMBL" id="RPJ92084.1"/>
    </source>
</evidence>
<dbReference type="CDD" id="cd07012">
    <property type="entry name" value="PBP2_Bug_TTT"/>
    <property type="match status" value="1"/>
</dbReference>
<dbReference type="Pfam" id="PF03401">
    <property type="entry name" value="TctC"/>
    <property type="match status" value="1"/>
</dbReference>
<dbReference type="PANTHER" id="PTHR42928">
    <property type="entry name" value="TRICARBOXYLATE-BINDING PROTEIN"/>
    <property type="match status" value="1"/>
</dbReference>
<feature type="chain" id="PRO_5019194338" evidence="2">
    <location>
        <begin position="27"/>
        <end position="326"/>
    </location>
</feature>
<keyword evidence="2" id="KW-0732">Signal</keyword>
<evidence type="ECO:0000256" key="2">
    <source>
        <dbReference type="SAM" id="SignalP"/>
    </source>
</evidence>
<name>A0A424WFP7_ALCXX</name>
<dbReference type="RefSeq" id="WP_118932292.1">
    <property type="nucleotide sequence ID" value="NZ_CP061008.1"/>
</dbReference>
<dbReference type="PIRSF" id="PIRSF017082">
    <property type="entry name" value="YflP"/>
    <property type="match status" value="1"/>
</dbReference>
<protein>
    <submittedName>
        <fullName evidence="3">Tripartite tricarboxylate transporter substrate binding protein</fullName>
    </submittedName>
</protein>
<dbReference type="SUPFAM" id="SSF53850">
    <property type="entry name" value="Periplasmic binding protein-like II"/>
    <property type="match status" value="1"/>
</dbReference>